<protein>
    <recommendedName>
        <fullName evidence="3">Prolyl 4-hydroxylase</fullName>
    </recommendedName>
</protein>
<dbReference type="Proteomes" id="UP000005808">
    <property type="component" value="Unassembled WGS sequence"/>
</dbReference>
<reference evidence="1 2" key="1">
    <citation type="journal article" date="2012" name="J. Bacteriol.">
        <title>De Novo Genome Project of Cupriavidus basilensis OR16.</title>
        <authorList>
            <person name="Cserhati M."/>
            <person name="Kriszt B."/>
            <person name="Szoboszlay S."/>
            <person name="Toth A."/>
            <person name="Szabo I."/>
            <person name="Tancsics A."/>
            <person name="Nagy I."/>
            <person name="Horvath B."/>
            <person name="Nagy I."/>
            <person name="Kukolya J."/>
        </authorList>
    </citation>
    <scope>NUCLEOTIDE SEQUENCE [LARGE SCALE GENOMIC DNA]</scope>
    <source>
        <strain evidence="1 2">OR16</strain>
    </source>
</reference>
<proteinExistence type="predicted"/>
<dbReference type="OrthoDB" id="9781972at2"/>
<sequence length="235" mass="26352">MHTTTHIIDRLDWPGIAAQLDAEGYAVLPGLLTREQARTLGQRAGHAEGVRRESLASSGLGQGDLFYFAERLPLSLAAWQEALYHHLAPIANRWNTALDVAYRYPAGLPEFLERIHQAGQRRRQSNLSRLGEDDYLALHQRIDGEHVFPLQWVALLSEPGKDFTGGEFVMTEQRPRMQSRPMVLPLKLGDAAIIATAQRPFKGSKGYYRVNLKHAISRVRGGERLGLELSFHDAP</sequence>
<dbReference type="PATRIC" id="fig|1127483.3.peg.2550"/>
<comment type="caution">
    <text evidence="1">The sequence shown here is derived from an EMBL/GenBank/DDBJ whole genome shotgun (WGS) entry which is preliminary data.</text>
</comment>
<dbReference type="RefSeq" id="WP_006158173.1">
    <property type="nucleotide sequence ID" value="NZ_AHJE01000029.1"/>
</dbReference>
<dbReference type="AlphaFoldDB" id="H1S459"/>
<evidence type="ECO:0000313" key="1">
    <source>
        <dbReference type="EMBL" id="EHP42698.1"/>
    </source>
</evidence>
<accession>H1S459</accession>
<dbReference type="EMBL" id="AHJE01000029">
    <property type="protein sequence ID" value="EHP42698.1"/>
    <property type="molecule type" value="Genomic_DNA"/>
</dbReference>
<dbReference type="Pfam" id="PF09859">
    <property type="entry name" value="Oxygenase-NA"/>
    <property type="match status" value="1"/>
</dbReference>
<name>H1S459_9BURK</name>
<evidence type="ECO:0008006" key="3">
    <source>
        <dbReference type="Google" id="ProtNLM"/>
    </source>
</evidence>
<gene>
    <name evidence="1" type="ORF">OR16_12715</name>
</gene>
<evidence type="ECO:0000313" key="2">
    <source>
        <dbReference type="Proteomes" id="UP000005808"/>
    </source>
</evidence>
<organism evidence="1 2">
    <name type="scientific">Cupriavidus basilensis OR16</name>
    <dbReference type="NCBI Taxonomy" id="1127483"/>
    <lineage>
        <taxon>Bacteria</taxon>
        <taxon>Pseudomonadati</taxon>
        <taxon>Pseudomonadota</taxon>
        <taxon>Betaproteobacteria</taxon>
        <taxon>Burkholderiales</taxon>
        <taxon>Burkholderiaceae</taxon>
        <taxon>Cupriavidus</taxon>
    </lineage>
</organism>
<dbReference type="InterPro" id="IPR018655">
    <property type="entry name" value="DUF2086"/>
</dbReference>